<accession>A0A6A7ALP8</accession>
<evidence type="ECO:0000313" key="1">
    <source>
        <dbReference type="EMBL" id="KAF2833569.1"/>
    </source>
</evidence>
<keyword evidence="2" id="KW-1185">Reference proteome</keyword>
<organism evidence="1 2">
    <name type="scientific">Ophiobolus disseminans</name>
    <dbReference type="NCBI Taxonomy" id="1469910"/>
    <lineage>
        <taxon>Eukaryota</taxon>
        <taxon>Fungi</taxon>
        <taxon>Dikarya</taxon>
        <taxon>Ascomycota</taxon>
        <taxon>Pezizomycotina</taxon>
        <taxon>Dothideomycetes</taxon>
        <taxon>Pleosporomycetidae</taxon>
        <taxon>Pleosporales</taxon>
        <taxon>Pleosporineae</taxon>
        <taxon>Phaeosphaeriaceae</taxon>
        <taxon>Ophiobolus</taxon>
    </lineage>
</organism>
<dbReference type="Proteomes" id="UP000799424">
    <property type="component" value="Unassembled WGS sequence"/>
</dbReference>
<gene>
    <name evidence="1" type="ORF">CC86DRAFT_278157</name>
</gene>
<evidence type="ECO:0000313" key="2">
    <source>
        <dbReference type="Proteomes" id="UP000799424"/>
    </source>
</evidence>
<proteinExistence type="predicted"/>
<reference evidence="1" key="1">
    <citation type="journal article" date="2020" name="Stud. Mycol.">
        <title>101 Dothideomycetes genomes: a test case for predicting lifestyles and emergence of pathogens.</title>
        <authorList>
            <person name="Haridas S."/>
            <person name="Albert R."/>
            <person name="Binder M."/>
            <person name="Bloem J."/>
            <person name="Labutti K."/>
            <person name="Salamov A."/>
            <person name="Andreopoulos B."/>
            <person name="Baker S."/>
            <person name="Barry K."/>
            <person name="Bills G."/>
            <person name="Bluhm B."/>
            <person name="Cannon C."/>
            <person name="Castanera R."/>
            <person name="Culley D."/>
            <person name="Daum C."/>
            <person name="Ezra D."/>
            <person name="Gonzalez J."/>
            <person name="Henrissat B."/>
            <person name="Kuo A."/>
            <person name="Liang C."/>
            <person name="Lipzen A."/>
            <person name="Lutzoni F."/>
            <person name="Magnuson J."/>
            <person name="Mondo S."/>
            <person name="Nolan M."/>
            <person name="Ohm R."/>
            <person name="Pangilinan J."/>
            <person name="Park H.-J."/>
            <person name="Ramirez L."/>
            <person name="Alfaro M."/>
            <person name="Sun H."/>
            <person name="Tritt A."/>
            <person name="Yoshinaga Y."/>
            <person name="Zwiers L.-H."/>
            <person name="Turgeon B."/>
            <person name="Goodwin S."/>
            <person name="Spatafora J."/>
            <person name="Crous P."/>
            <person name="Grigoriev I."/>
        </authorList>
    </citation>
    <scope>NUCLEOTIDE SEQUENCE</scope>
    <source>
        <strain evidence="1">CBS 113818</strain>
    </source>
</reference>
<dbReference type="EMBL" id="MU006216">
    <property type="protein sequence ID" value="KAF2833569.1"/>
    <property type="molecule type" value="Genomic_DNA"/>
</dbReference>
<name>A0A6A7ALP8_9PLEO</name>
<protein>
    <submittedName>
        <fullName evidence="1">Uncharacterized protein</fullName>
    </submittedName>
</protein>
<dbReference type="OrthoDB" id="5409186at2759"/>
<sequence>MLARGDVIAKRQGYTPEQRSCGTGRTCQDACGASYVQCPSTDSRIHCHNPTTGSHCCTDGTGNACRAGFYCTTDGRGNTYCCPDDIQNAECARLYSLTVSLMRETSLTARPTTSTPRFSVTALTPVLSIPSSRIHVTSTRSSVRSTTVAPSSRATTSAIRSASRNATSLVLPSSKFNATSTQSTVPLFTGGAMKVAGAGMAVLAGAAGLLL</sequence>
<dbReference type="AlphaFoldDB" id="A0A6A7ALP8"/>